<dbReference type="PANTHER" id="PTHR33677">
    <property type="entry name" value="TRANSCRIPTIONAL REPRESSOR FRMR-RELATED"/>
    <property type="match status" value="1"/>
</dbReference>
<dbReference type="GO" id="GO:0045892">
    <property type="term" value="P:negative regulation of DNA-templated transcription"/>
    <property type="evidence" value="ECO:0007669"/>
    <property type="project" value="UniProtKB-ARBA"/>
</dbReference>
<dbReference type="Pfam" id="PF02583">
    <property type="entry name" value="Trns_repr_metal"/>
    <property type="match status" value="1"/>
</dbReference>
<dbReference type="GO" id="GO:0046872">
    <property type="term" value="F:metal ion binding"/>
    <property type="evidence" value="ECO:0007669"/>
    <property type="project" value="InterPro"/>
</dbReference>
<dbReference type="AlphaFoldDB" id="A0A1F7HKK3"/>
<comment type="caution">
    <text evidence="1">The sequence shown here is derived from an EMBL/GenBank/DDBJ whole genome shotgun (WGS) entry which is preliminary data.</text>
</comment>
<dbReference type="GO" id="GO:0003677">
    <property type="term" value="F:DNA binding"/>
    <property type="evidence" value="ECO:0007669"/>
    <property type="project" value="InterPro"/>
</dbReference>
<gene>
    <name evidence="1" type="ORF">A3D08_03005</name>
</gene>
<evidence type="ECO:0000313" key="2">
    <source>
        <dbReference type="Proteomes" id="UP000178098"/>
    </source>
</evidence>
<dbReference type="Proteomes" id="UP000178098">
    <property type="component" value="Unassembled WGS sequence"/>
</dbReference>
<dbReference type="InterPro" id="IPR038390">
    <property type="entry name" value="Metal_Tscrpt_repr_sf"/>
</dbReference>
<sequence length="78" mass="8714">MKIQPIDARLNRLVGQIEGIRRMINGGRQSGDVIQQILAARQALSRVGIMVLKEELMKKNGMKNAKATQKLLDKLFGL</sequence>
<proteinExistence type="predicted"/>
<name>A0A1F7HKK3_9BACT</name>
<dbReference type="PANTHER" id="PTHR33677:SF5">
    <property type="entry name" value="TRANSCRIPTIONAL REPRESSOR FRMR"/>
    <property type="match status" value="1"/>
</dbReference>
<organism evidence="1 2">
    <name type="scientific">Candidatus Roizmanbacteria bacterium RIFCSPHIGHO2_02_FULL_43_11</name>
    <dbReference type="NCBI Taxonomy" id="1802043"/>
    <lineage>
        <taxon>Bacteria</taxon>
        <taxon>Candidatus Roizmaniibacteriota</taxon>
    </lineage>
</organism>
<protein>
    <recommendedName>
        <fullName evidence="3">Transcriptional regulator</fullName>
    </recommendedName>
</protein>
<reference evidence="1 2" key="1">
    <citation type="journal article" date="2016" name="Nat. Commun.">
        <title>Thousands of microbial genomes shed light on interconnected biogeochemical processes in an aquifer system.</title>
        <authorList>
            <person name="Anantharaman K."/>
            <person name="Brown C.T."/>
            <person name="Hug L.A."/>
            <person name="Sharon I."/>
            <person name="Castelle C.J."/>
            <person name="Probst A.J."/>
            <person name="Thomas B.C."/>
            <person name="Singh A."/>
            <person name="Wilkins M.J."/>
            <person name="Karaoz U."/>
            <person name="Brodie E.L."/>
            <person name="Williams K.H."/>
            <person name="Hubbard S.S."/>
            <person name="Banfield J.F."/>
        </authorList>
    </citation>
    <scope>NUCLEOTIDE SEQUENCE [LARGE SCALE GENOMIC DNA]</scope>
</reference>
<accession>A0A1F7HKK3</accession>
<evidence type="ECO:0000313" key="1">
    <source>
        <dbReference type="EMBL" id="OGK31721.1"/>
    </source>
</evidence>
<dbReference type="EMBL" id="MFZT01000009">
    <property type="protein sequence ID" value="OGK31721.1"/>
    <property type="molecule type" value="Genomic_DNA"/>
</dbReference>
<evidence type="ECO:0008006" key="3">
    <source>
        <dbReference type="Google" id="ProtNLM"/>
    </source>
</evidence>
<dbReference type="InterPro" id="IPR003735">
    <property type="entry name" value="Metal_Tscrpt_repr"/>
</dbReference>
<dbReference type="Gene3D" id="1.20.58.1000">
    <property type="entry name" value="Metal-sensitive repressor, helix protomer"/>
    <property type="match status" value="1"/>
</dbReference>